<proteinExistence type="inferred from homology"/>
<accession>A0ABM1Y7F7</accession>
<sequence length="598" mass="64715">MSAMENRDEVLQLLERFTRLKQKEIPRELEDYLSFVARTGDTVYPWAAVKYFFRTKLSHVIMDFHDNTPSIADLPKCPNVDPFCYDRMKRTLLSRMESFNSAPFTIQRICELLNEPRKHYTRIDKFMRAVEKNILVVSTQEPGRRRSDSENGDSLDSIVNGDLEVNVDIEMDNEAFGIDTGEMAPAAGVAALGPSVNITTPAHAEEVPPTMEPEAEEHDTEKEQAPDDEPKLACSDGNEDDLKPDETVPPEVNGSDKHESETTVDAPVPTDPVDVQHSASETSQLDQPTVTPTTDVVDPVADVVHEQEELEEPVTSEQPTSSIEPVPESLDASKSPEPTITLPTETESQTVDDGEPKAKMAKLSQEEPEEAETIAPQPITEEPTAAAESAEPVTAALVATSTEELSESDVVSVFASSESLQTAESDTTSTSCNISSDEPEASSAISIPSTTSTDSNQDTSPTTVEDVAPSVLETPAELEQSEADESANQVESAEPTPSEPSEAVSTEEEQLIKTTVLETPEEVPEQPQPTAQVVADEMETVPSGATTAAAAVVPENVMATDDEDQPVVPMAADATETTSKPDENAMDIDESSVEPMDQ</sequence>
<evidence type="ECO:0008006" key="5">
    <source>
        <dbReference type="Google" id="ProtNLM"/>
    </source>
</evidence>
<dbReference type="Proteomes" id="UP000069940">
    <property type="component" value="Unassembled WGS sequence"/>
</dbReference>
<evidence type="ECO:0000256" key="2">
    <source>
        <dbReference type="SAM" id="MobiDB-lite"/>
    </source>
</evidence>
<dbReference type="Pfam" id="PF09184">
    <property type="entry name" value="PPP4R2"/>
    <property type="match status" value="1"/>
</dbReference>
<dbReference type="PANTHER" id="PTHR16487">
    <property type="entry name" value="PPP4R2-RELATED PROTEIN"/>
    <property type="match status" value="1"/>
</dbReference>
<feature type="compositionally biased region" description="Low complexity" evidence="2">
    <location>
        <begin position="375"/>
        <end position="396"/>
    </location>
</feature>
<comment type="similarity">
    <text evidence="1">Belongs to the PPP4R2 family.</text>
</comment>
<dbReference type="InterPro" id="IPR015267">
    <property type="entry name" value="PPP4R2"/>
</dbReference>
<feature type="compositionally biased region" description="Acidic residues" evidence="2">
    <location>
        <begin position="584"/>
        <end position="598"/>
    </location>
</feature>
<dbReference type="RefSeq" id="XP_019540280.3">
    <property type="nucleotide sequence ID" value="XM_019684735.3"/>
</dbReference>
<keyword evidence="4" id="KW-1185">Reference proteome</keyword>
<evidence type="ECO:0000313" key="3">
    <source>
        <dbReference type="EnsemblMetazoa" id="AALFPA23_006492.P8452"/>
    </source>
</evidence>
<feature type="region of interest" description="Disordered" evidence="2">
    <location>
        <begin position="552"/>
        <end position="598"/>
    </location>
</feature>
<feature type="compositionally biased region" description="Polar residues" evidence="2">
    <location>
        <begin position="414"/>
        <end position="436"/>
    </location>
</feature>
<protein>
    <recommendedName>
        <fullName evidence="5">Serine/threonine-protein phosphatase 4 regulatory subunit 2</fullName>
    </recommendedName>
</protein>
<feature type="region of interest" description="Disordered" evidence="2">
    <location>
        <begin position="205"/>
        <end position="531"/>
    </location>
</feature>
<reference evidence="4" key="1">
    <citation type="journal article" date="2015" name="Proc. Natl. Acad. Sci. U.S.A.">
        <title>Genome sequence of the Asian Tiger mosquito, Aedes albopictus, reveals insights into its biology, genetics, and evolution.</title>
        <authorList>
            <person name="Chen X.G."/>
            <person name="Jiang X."/>
            <person name="Gu J."/>
            <person name="Xu M."/>
            <person name="Wu Y."/>
            <person name="Deng Y."/>
            <person name="Zhang C."/>
            <person name="Bonizzoni M."/>
            <person name="Dermauw W."/>
            <person name="Vontas J."/>
            <person name="Armbruster P."/>
            <person name="Huang X."/>
            <person name="Yang Y."/>
            <person name="Zhang H."/>
            <person name="He W."/>
            <person name="Peng H."/>
            <person name="Liu Y."/>
            <person name="Wu K."/>
            <person name="Chen J."/>
            <person name="Lirakis M."/>
            <person name="Topalis P."/>
            <person name="Van Leeuwen T."/>
            <person name="Hall A.B."/>
            <person name="Jiang X."/>
            <person name="Thorpe C."/>
            <person name="Mueller R.L."/>
            <person name="Sun C."/>
            <person name="Waterhouse R.M."/>
            <person name="Yan G."/>
            <person name="Tu Z.J."/>
            <person name="Fang X."/>
            <person name="James A.A."/>
        </authorList>
    </citation>
    <scope>NUCLEOTIDE SEQUENCE [LARGE SCALE GENOMIC DNA]</scope>
    <source>
        <strain evidence="4">Foshan</strain>
    </source>
</reference>
<feature type="compositionally biased region" description="Basic and acidic residues" evidence="2">
    <location>
        <begin position="219"/>
        <end position="231"/>
    </location>
</feature>
<evidence type="ECO:0000256" key="1">
    <source>
        <dbReference type="ARBA" id="ARBA00009207"/>
    </source>
</evidence>
<feature type="compositionally biased region" description="Low complexity" evidence="2">
    <location>
        <begin position="263"/>
        <end position="275"/>
    </location>
</feature>
<evidence type="ECO:0000313" key="4">
    <source>
        <dbReference type="Proteomes" id="UP000069940"/>
    </source>
</evidence>
<name>A0ABM1Y7F7_AEDAL</name>
<reference evidence="3" key="2">
    <citation type="submission" date="2025-05" db="UniProtKB">
        <authorList>
            <consortium name="EnsemblMetazoa"/>
        </authorList>
    </citation>
    <scope>IDENTIFICATION</scope>
    <source>
        <strain evidence="3">Foshan</strain>
    </source>
</reference>
<dbReference type="EnsemblMetazoa" id="AALFPA23_006492.R8452">
    <property type="protein sequence ID" value="AALFPA23_006492.P8452"/>
    <property type="gene ID" value="AALFPA23_006492"/>
</dbReference>
<feature type="compositionally biased region" description="Low complexity" evidence="2">
    <location>
        <begin position="490"/>
        <end position="504"/>
    </location>
</feature>
<feature type="compositionally biased region" description="Low complexity" evidence="2">
    <location>
        <begin position="288"/>
        <end position="302"/>
    </location>
</feature>
<feature type="compositionally biased region" description="Polar residues" evidence="2">
    <location>
        <begin position="277"/>
        <end position="287"/>
    </location>
</feature>
<dbReference type="GeneID" id="109411225"/>
<feature type="compositionally biased region" description="Low complexity" evidence="2">
    <location>
        <begin position="441"/>
        <end position="463"/>
    </location>
</feature>
<feature type="compositionally biased region" description="Low complexity" evidence="2">
    <location>
        <begin position="336"/>
        <end position="347"/>
    </location>
</feature>
<dbReference type="PANTHER" id="PTHR16487:SF0">
    <property type="entry name" value="PROTEIN PHOSPHATASE 4 REGULATORY SUBUNIT 2-RELATED"/>
    <property type="match status" value="1"/>
</dbReference>
<organism evidence="3 4">
    <name type="scientific">Aedes albopictus</name>
    <name type="common">Asian tiger mosquito</name>
    <name type="synonym">Stegomyia albopicta</name>
    <dbReference type="NCBI Taxonomy" id="7160"/>
    <lineage>
        <taxon>Eukaryota</taxon>
        <taxon>Metazoa</taxon>
        <taxon>Ecdysozoa</taxon>
        <taxon>Arthropoda</taxon>
        <taxon>Hexapoda</taxon>
        <taxon>Insecta</taxon>
        <taxon>Pterygota</taxon>
        <taxon>Neoptera</taxon>
        <taxon>Endopterygota</taxon>
        <taxon>Diptera</taxon>
        <taxon>Nematocera</taxon>
        <taxon>Culicoidea</taxon>
        <taxon>Culicidae</taxon>
        <taxon>Culicinae</taxon>
        <taxon>Aedini</taxon>
        <taxon>Aedes</taxon>
        <taxon>Stegomyia</taxon>
    </lineage>
</organism>